<dbReference type="AlphaFoldDB" id="A0A223P269"/>
<dbReference type="KEGG" id="muc:MuYL_4149"/>
<organism evidence="1 2">
    <name type="scientific">Mucilaginibacter xinganensis</name>
    <dbReference type="NCBI Taxonomy" id="1234841"/>
    <lineage>
        <taxon>Bacteria</taxon>
        <taxon>Pseudomonadati</taxon>
        <taxon>Bacteroidota</taxon>
        <taxon>Sphingobacteriia</taxon>
        <taxon>Sphingobacteriales</taxon>
        <taxon>Sphingobacteriaceae</taxon>
        <taxon>Mucilaginibacter</taxon>
    </lineage>
</organism>
<proteinExistence type="predicted"/>
<keyword evidence="2" id="KW-1185">Reference proteome</keyword>
<dbReference type="SUPFAM" id="SSF159888">
    <property type="entry name" value="YdhG-like"/>
    <property type="match status" value="1"/>
</dbReference>
<evidence type="ECO:0000313" key="2">
    <source>
        <dbReference type="Proteomes" id="UP000215002"/>
    </source>
</evidence>
<dbReference type="OrthoDB" id="9813231at2"/>
<dbReference type="RefSeq" id="WP_094572118.1">
    <property type="nucleotide sequence ID" value="NZ_CP022743.1"/>
</dbReference>
<name>A0A223P269_9SPHI</name>
<evidence type="ECO:0000313" key="1">
    <source>
        <dbReference type="EMBL" id="ASU36034.1"/>
    </source>
</evidence>
<dbReference type="EMBL" id="CP022743">
    <property type="protein sequence ID" value="ASU36034.1"/>
    <property type="molecule type" value="Genomic_DNA"/>
</dbReference>
<evidence type="ECO:0008006" key="3">
    <source>
        <dbReference type="Google" id="ProtNLM"/>
    </source>
</evidence>
<dbReference type="Proteomes" id="UP000215002">
    <property type="component" value="Chromosome"/>
</dbReference>
<reference evidence="1 2" key="1">
    <citation type="submission" date="2017-08" db="EMBL/GenBank/DDBJ databases">
        <title>Complete genome sequence of Mucilaginibacter sp. strain BJC16-A31.</title>
        <authorList>
            <consortium name="Henan University of Science and Technology"/>
            <person name="You X."/>
        </authorList>
    </citation>
    <scope>NUCLEOTIDE SEQUENCE [LARGE SCALE GENOMIC DNA]</scope>
    <source>
        <strain evidence="1 2">BJC16-A31</strain>
    </source>
</reference>
<protein>
    <recommendedName>
        <fullName evidence="3">YdhG-like domain-containing protein</fullName>
    </recommendedName>
</protein>
<dbReference type="Gene3D" id="3.90.1150.200">
    <property type="match status" value="1"/>
</dbReference>
<sequence>MSISDYFLKQDEQRRSLMHAMHELIIKNDPTVTAAIGSMMGKEMIIYNDRGAFKYALAAVKDYMSLHLMPIYVDSKLRIRYMELLPGARFQKGCINFKDETAMPLQIVANLISDCSKIDMVAIREDYLKNKKKK</sequence>
<gene>
    <name evidence="1" type="ORF">MuYL_4149</name>
</gene>
<accession>A0A223P269</accession>